<dbReference type="Gene3D" id="1.20.910.10">
    <property type="entry name" value="Heme oxygenase-like"/>
    <property type="match status" value="1"/>
</dbReference>
<gene>
    <name evidence="2" type="ORF">PXX05_12415</name>
</gene>
<proteinExistence type="predicted"/>
<dbReference type="Pfam" id="PF01126">
    <property type="entry name" value="Heme_oxygenase"/>
    <property type="match status" value="1"/>
</dbReference>
<dbReference type="InterPro" id="IPR002051">
    <property type="entry name" value="Haem_Oase"/>
</dbReference>
<sequence>MFRLYSKALLAATYKDGKPGGQLTQKHREAEYHPFKTEHLFKNAVIPKDLYGARLIQQFLIIKALEKRLQGLSTQDKSEISAFFALTYLENLWRTAGMEKDLQQLDIDPNKISEGEKTKSTKKYLEDIEKLPPKLLLAHFLEHVAGFLHGGAIVKSKYILPSNQLTSYQITTHQYDFSSTGKSSMSLYKDIMDHVDKITLDEMEYEQIFKECGDIYLTMTNIYNDLCKMHIKQPKLPDSSLVGFTVSIFVLAVVLKLLANYVNQVTPQISYNP</sequence>
<evidence type="ECO:0000313" key="2">
    <source>
        <dbReference type="EMBL" id="WED42693.1"/>
    </source>
</evidence>
<dbReference type="InterPro" id="IPR016084">
    <property type="entry name" value="Haem_Oase-like_multi-hlx"/>
</dbReference>
<keyword evidence="1" id="KW-0812">Transmembrane</keyword>
<dbReference type="RefSeq" id="WP_275088509.1">
    <property type="nucleotide sequence ID" value="NZ_CP119078.1"/>
</dbReference>
<name>A0ABY8APP8_9GAMM</name>
<organism evidence="2 3">
    <name type="scientific">Legionella cardiaca</name>
    <dbReference type="NCBI Taxonomy" id="1071983"/>
    <lineage>
        <taxon>Bacteria</taxon>
        <taxon>Pseudomonadati</taxon>
        <taxon>Pseudomonadota</taxon>
        <taxon>Gammaproteobacteria</taxon>
        <taxon>Legionellales</taxon>
        <taxon>Legionellaceae</taxon>
        <taxon>Legionella</taxon>
    </lineage>
</organism>
<reference evidence="2 3" key="1">
    <citation type="submission" date="2023-02" db="EMBL/GenBank/DDBJ databases">
        <title>Genome Sequence of L. cardiaca H63T.</title>
        <authorList>
            <person name="Lopez A.E."/>
            <person name="Cianciotto N.P."/>
        </authorList>
    </citation>
    <scope>NUCLEOTIDE SEQUENCE [LARGE SCALE GENOMIC DNA]</scope>
    <source>
        <strain evidence="2 3">H63</strain>
    </source>
</reference>
<dbReference type="InterPro" id="IPR016053">
    <property type="entry name" value="Haem_Oase-like"/>
</dbReference>
<protein>
    <submittedName>
        <fullName evidence="2">Biliverdin-producing heme oxygenase</fullName>
    </submittedName>
</protein>
<feature type="transmembrane region" description="Helical" evidence="1">
    <location>
        <begin position="241"/>
        <end position="262"/>
    </location>
</feature>
<keyword evidence="1" id="KW-1133">Transmembrane helix</keyword>
<dbReference type="SUPFAM" id="SSF48613">
    <property type="entry name" value="Heme oxygenase-like"/>
    <property type="match status" value="1"/>
</dbReference>
<keyword evidence="3" id="KW-1185">Reference proteome</keyword>
<accession>A0ABY8APP8</accession>
<evidence type="ECO:0000256" key="1">
    <source>
        <dbReference type="SAM" id="Phobius"/>
    </source>
</evidence>
<dbReference type="EMBL" id="CP119078">
    <property type="protein sequence ID" value="WED42693.1"/>
    <property type="molecule type" value="Genomic_DNA"/>
</dbReference>
<dbReference type="Proteomes" id="UP001222087">
    <property type="component" value="Chromosome"/>
</dbReference>
<keyword evidence="1" id="KW-0472">Membrane</keyword>
<dbReference type="CDD" id="cd19165">
    <property type="entry name" value="HemeO"/>
    <property type="match status" value="1"/>
</dbReference>
<evidence type="ECO:0000313" key="3">
    <source>
        <dbReference type="Proteomes" id="UP001222087"/>
    </source>
</evidence>